<evidence type="ECO:0000256" key="1">
    <source>
        <dbReference type="ARBA" id="ARBA00023125"/>
    </source>
</evidence>
<dbReference type="SUPFAM" id="SSF48452">
    <property type="entry name" value="TPR-like"/>
    <property type="match status" value="1"/>
</dbReference>
<dbReference type="Gene3D" id="1.10.260.40">
    <property type="entry name" value="lambda repressor-like DNA-binding domains"/>
    <property type="match status" value="1"/>
</dbReference>
<reference evidence="3 4" key="1">
    <citation type="submission" date="2020-08" db="EMBL/GenBank/DDBJ databases">
        <authorList>
            <person name="Liu C."/>
            <person name="Sun Q."/>
        </authorList>
    </citation>
    <scope>NUCLEOTIDE SEQUENCE [LARGE SCALE GENOMIC DNA]</scope>
    <source>
        <strain evidence="3 4">NSJ-45</strain>
    </source>
</reference>
<evidence type="ECO:0000313" key="3">
    <source>
        <dbReference type="EMBL" id="MBC6003612.1"/>
    </source>
</evidence>
<dbReference type="EMBL" id="JACRWD010000001">
    <property type="protein sequence ID" value="MBC6003612.1"/>
    <property type="molecule type" value="Genomic_DNA"/>
</dbReference>
<comment type="caution">
    <text evidence="3">The sequence shown here is derived from an EMBL/GenBank/DDBJ whole genome shotgun (WGS) entry which is preliminary data.</text>
</comment>
<sequence length="356" mass="41288">MKLHIGGVIYKLRKEKGVTQEVFANTVGVSVAAVSKWENENSYPDITMLPSIARFFNTTIDKLLSYEIEISNEEVMKLMKKCSTIFETDSVENGIKACEDYIRLYPNNMFLKFRIGSLYMMSLASATNEDEANIMINKAIQLLEISSKSDTQEISETSKYILSSLYTMNNQEDKAEEVLLSLPKVNMDREDMLIGLYINQGKYDKAKKNLRDLTYKKISNLITSLDWYVSLAYKEDNISKVKDILDLKDKLIEIFDLEDVYGTSRNLMFADLYAKEKNIEKTLDYIENIVENLNKDYNFNNHLLFDGIELFKGVQSKGYLVLSLKKLLINDDRYEFIKENERYKNIVEKLEDISLN</sequence>
<evidence type="ECO:0000313" key="4">
    <source>
        <dbReference type="Proteomes" id="UP000611796"/>
    </source>
</evidence>
<dbReference type="InterPro" id="IPR011990">
    <property type="entry name" value="TPR-like_helical_dom_sf"/>
</dbReference>
<dbReference type="CDD" id="cd00093">
    <property type="entry name" value="HTH_XRE"/>
    <property type="match status" value="1"/>
</dbReference>
<organism evidence="3 4">
    <name type="scientific">Paeniclostridium hominis</name>
    <dbReference type="NCBI Taxonomy" id="2764329"/>
    <lineage>
        <taxon>Bacteria</taxon>
        <taxon>Bacillati</taxon>
        <taxon>Bacillota</taxon>
        <taxon>Clostridia</taxon>
        <taxon>Peptostreptococcales</taxon>
        <taxon>Peptostreptococcaceae</taxon>
        <taxon>Paeniclostridium</taxon>
    </lineage>
</organism>
<name>A0ABR7K3D3_9FIRM</name>
<dbReference type="Pfam" id="PF01381">
    <property type="entry name" value="HTH_3"/>
    <property type="match status" value="1"/>
</dbReference>
<keyword evidence="4" id="KW-1185">Reference proteome</keyword>
<dbReference type="PANTHER" id="PTHR46558:SF11">
    <property type="entry name" value="HTH-TYPE TRANSCRIPTIONAL REGULATOR XRE"/>
    <property type="match status" value="1"/>
</dbReference>
<dbReference type="Gene3D" id="1.25.40.10">
    <property type="entry name" value="Tetratricopeptide repeat domain"/>
    <property type="match status" value="1"/>
</dbReference>
<dbReference type="SMART" id="SM00530">
    <property type="entry name" value="HTH_XRE"/>
    <property type="match status" value="1"/>
</dbReference>
<gene>
    <name evidence="3" type="ORF">H8891_07335</name>
</gene>
<dbReference type="InterPro" id="IPR010982">
    <property type="entry name" value="Lambda_DNA-bd_dom_sf"/>
</dbReference>
<feature type="domain" description="HTH cro/C1-type" evidence="2">
    <location>
        <begin position="9"/>
        <end position="63"/>
    </location>
</feature>
<dbReference type="SUPFAM" id="SSF47413">
    <property type="entry name" value="lambda repressor-like DNA-binding domains"/>
    <property type="match status" value="1"/>
</dbReference>
<keyword evidence="1" id="KW-0238">DNA-binding</keyword>
<evidence type="ECO:0000259" key="2">
    <source>
        <dbReference type="PROSITE" id="PS50943"/>
    </source>
</evidence>
<dbReference type="Proteomes" id="UP000611796">
    <property type="component" value="Unassembled WGS sequence"/>
</dbReference>
<protein>
    <submittedName>
        <fullName evidence="3">Helix-turn-helix transcriptional regulator</fullName>
    </submittedName>
</protein>
<dbReference type="InterPro" id="IPR001387">
    <property type="entry name" value="Cro/C1-type_HTH"/>
</dbReference>
<dbReference type="PROSITE" id="PS50943">
    <property type="entry name" value="HTH_CROC1"/>
    <property type="match status" value="1"/>
</dbReference>
<proteinExistence type="predicted"/>
<accession>A0ABR7K3D3</accession>
<dbReference type="RefSeq" id="WP_187005835.1">
    <property type="nucleotide sequence ID" value="NZ_JACRWD010000001.1"/>
</dbReference>
<dbReference type="PANTHER" id="PTHR46558">
    <property type="entry name" value="TRACRIPTIONAL REGULATORY PROTEIN-RELATED-RELATED"/>
    <property type="match status" value="1"/>
</dbReference>